<name>A0ABQ7Q5G7_PLUXY</name>
<sequence length="98" mass="11088">MLSSVVSVFGRPERSSSPKLLRPRLNSAAQNFTVVNDGEESPYTESNSSLICVGAFPFKNKYFKTARYSIFSIFTEMLTSTHSNDCKIKTARQKWLKL</sequence>
<gene>
    <name evidence="2" type="ORF">JYU34_016990</name>
</gene>
<comment type="caution">
    <text evidence="2">The sequence shown here is derived from an EMBL/GenBank/DDBJ whole genome shotgun (WGS) entry which is preliminary data.</text>
</comment>
<reference evidence="2 3" key="1">
    <citation type="submission" date="2021-06" db="EMBL/GenBank/DDBJ databases">
        <title>A haploid diamondback moth (Plutella xylostella L.) genome assembly resolves 31 chromosomes and identifies a diamide resistance mutation.</title>
        <authorList>
            <person name="Ward C.M."/>
            <person name="Perry K.D."/>
            <person name="Baker G."/>
            <person name="Powis K."/>
            <person name="Heckel D.G."/>
            <person name="Baxter S.W."/>
        </authorList>
    </citation>
    <scope>NUCLEOTIDE SEQUENCE [LARGE SCALE GENOMIC DNA]</scope>
    <source>
        <strain evidence="2 3">LV</strain>
        <tissue evidence="2">Single pupa</tissue>
    </source>
</reference>
<organism evidence="2 3">
    <name type="scientific">Plutella xylostella</name>
    <name type="common">Diamondback moth</name>
    <name type="synonym">Plutella maculipennis</name>
    <dbReference type="NCBI Taxonomy" id="51655"/>
    <lineage>
        <taxon>Eukaryota</taxon>
        <taxon>Metazoa</taxon>
        <taxon>Ecdysozoa</taxon>
        <taxon>Arthropoda</taxon>
        <taxon>Hexapoda</taxon>
        <taxon>Insecta</taxon>
        <taxon>Pterygota</taxon>
        <taxon>Neoptera</taxon>
        <taxon>Endopterygota</taxon>
        <taxon>Lepidoptera</taxon>
        <taxon>Glossata</taxon>
        <taxon>Ditrysia</taxon>
        <taxon>Yponomeutoidea</taxon>
        <taxon>Plutellidae</taxon>
        <taxon>Plutella</taxon>
    </lineage>
</organism>
<keyword evidence="3" id="KW-1185">Reference proteome</keyword>
<evidence type="ECO:0000313" key="3">
    <source>
        <dbReference type="Proteomes" id="UP000823941"/>
    </source>
</evidence>
<dbReference type="EMBL" id="JAHIBW010000022">
    <property type="protein sequence ID" value="KAG7299959.1"/>
    <property type="molecule type" value="Genomic_DNA"/>
</dbReference>
<evidence type="ECO:0000256" key="1">
    <source>
        <dbReference type="SAM" id="MobiDB-lite"/>
    </source>
</evidence>
<protein>
    <submittedName>
        <fullName evidence="2">Uncharacterized protein</fullName>
    </submittedName>
</protein>
<evidence type="ECO:0000313" key="2">
    <source>
        <dbReference type="EMBL" id="KAG7299959.1"/>
    </source>
</evidence>
<accession>A0ABQ7Q5G7</accession>
<feature type="region of interest" description="Disordered" evidence="1">
    <location>
        <begin position="1"/>
        <end position="20"/>
    </location>
</feature>
<dbReference type="Proteomes" id="UP000823941">
    <property type="component" value="Chromosome 22"/>
</dbReference>
<proteinExistence type="predicted"/>